<dbReference type="FunFam" id="3.30.160.20:FF:000004">
    <property type="entry name" value="Peptide chain release factor 1"/>
    <property type="match status" value="1"/>
</dbReference>
<dbReference type="AlphaFoldDB" id="A0A834L6W7"/>
<dbReference type="Gene3D" id="6.10.140.1950">
    <property type="match status" value="1"/>
</dbReference>
<proteinExistence type="inferred from homology"/>
<dbReference type="FunFam" id="3.30.70.1660:FF:000014">
    <property type="entry name" value="Peptide chain release factor 1"/>
    <property type="match status" value="1"/>
</dbReference>
<comment type="similarity">
    <text evidence="1">Belongs to the prokaryotic/mitochondrial release factor family.</text>
</comment>
<dbReference type="OrthoDB" id="2019491at2759"/>
<keyword evidence="5" id="KW-1185">Reference proteome</keyword>
<reference evidence="4" key="1">
    <citation type="submission" date="2019-11" db="EMBL/GenBank/DDBJ databases">
        <authorList>
            <person name="Liu Y."/>
            <person name="Hou J."/>
            <person name="Li T.-Q."/>
            <person name="Guan C.-H."/>
            <person name="Wu X."/>
            <person name="Wu H.-Z."/>
            <person name="Ling F."/>
            <person name="Zhang R."/>
            <person name="Shi X.-G."/>
            <person name="Ren J.-P."/>
            <person name="Chen E.-F."/>
            <person name="Sun J.-M."/>
        </authorList>
    </citation>
    <scope>NUCLEOTIDE SEQUENCE</scope>
    <source>
        <strain evidence="4">Adult_tree_wgs_1</strain>
        <tissue evidence="4">Leaves</tissue>
    </source>
</reference>
<dbReference type="Proteomes" id="UP000626092">
    <property type="component" value="Unassembled WGS sequence"/>
</dbReference>
<dbReference type="InterPro" id="IPR045853">
    <property type="entry name" value="Pep_chain_release_fac_I_sf"/>
</dbReference>
<dbReference type="GO" id="GO:0010027">
    <property type="term" value="P:thylakoid membrane organization"/>
    <property type="evidence" value="ECO:0007669"/>
    <property type="project" value="TreeGrafter"/>
</dbReference>
<dbReference type="Pfam" id="PF00472">
    <property type="entry name" value="RF-1"/>
    <property type="match status" value="1"/>
</dbReference>
<dbReference type="GO" id="GO:0032544">
    <property type="term" value="P:plastid translation"/>
    <property type="evidence" value="ECO:0007669"/>
    <property type="project" value="TreeGrafter"/>
</dbReference>
<dbReference type="InterPro" id="IPR050057">
    <property type="entry name" value="Prokaryotic/Mito_RF"/>
</dbReference>
<evidence type="ECO:0000256" key="2">
    <source>
        <dbReference type="ARBA" id="ARBA00022917"/>
    </source>
</evidence>
<dbReference type="Pfam" id="PF03462">
    <property type="entry name" value="PCRF"/>
    <property type="match status" value="1"/>
</dbReference>
<evidence type="ECO:0000313" key="5">
    <source>
        <dbReference type="Proteomes" id="UP000626092"/>
    </source>
</evidence>
<name>A0A834L6W7_RHOSS</name>
<dbReference type="NCBIfam" id="NF001859">
    <property type="entry name" value="PRK00591.1"/>
    <property type="match status" value="1"/>
</dbReference>
<dbReference type="Gene3D" id="3.30.160.20">
    <property type="match status" value="1"/>
</dbReference>
<organism evidence="4 5">
    <name type="scientific">Rhododendron simsii</name>
    <name type="common">Sims's rhododendron</name>
    <dbReference type="NCBI Taxonomy" id="118357"/>
    <lineage>
        <taxon>Eukaryota</taxon>
        <taxon>Viridiplantae</taxon>
        <taxon>Streptophyta</taxon>
        <taxon>Embryophyta</taxon>
        <taxon>Tracheophyta</taxon>
        <taxon>Spermatophyta</taxon>
        <taxon>Magnoliopsida</taxon>
        <taxon>eudicotyledons</taxon>
        <taxon>Gunneridae</taxon>
        <taxon>Pentapetalae</taxon>
        <taxon>asterids</taxon>
        <taxon>Ericales</taxon>
        <taxon>Ericaceae</taxon>
        <taxon>Ericoideae</taxon>
        <taxon>Rhodoreae</taxon>
        <taxon>Rhododendron</taxon>
    </lineage>
</organism>
<evidence type="ECO:0000256" key="1">
    <source>
        <dbReference type="ARBA" id="ARBA00010835"/>
    </source>
</evidence>
<dbReference type="InterPro" id="IPR005139">
    <property type="entry name" value="PCRF"/>
</dbReference>
<dbReference type="Gene3D" id="3.30.70.1660">
    <property type="match status" value="2"/>
</dbReference>
<evidence type="ECO:0000313" key="4">
    <source>
        <dbReference type="EMBL" id="KAF7120312.1"/>
    </source>
</evidence>
<comment type="caution">
    <text evidence="4">The sequence shown here is derived from an EMBL/GenBank/DDBJ whole genome shotgun (WGS) entry which is preliminary data.</text>
</comment>
<dbReference type="NCBIfam" id="TIGR00019">
    <property type="entry name" value="prfA"/>
    <property type="match status" value="1"/>
</dbReference>
<dbReference type="SMART" id="SM00937">
    <property type="entry name" value="PCRF"/>
    <property type="match status" value="1"/>
</dbReference>
<dbReference type="PROSITE" id="PS00745">
    <property type="entry name" value="RF_PROK_I"/>
    <property type="match status" value="1"/>
</dbReference>
<dbReference type="PANTHER" id="PTHR43804:SF8">
    <property type="entry name" value="PEPTIDE CHAIN RELEASE FACTOR APG3, CHLOROPLASTIC"/>
    <property type="match status" value="1"/>
</dbReference>
<dbReference type="SUPFAM" id="SSF75620">
    <property type="entry name" value="Release factor"/>
    <property type="match status" value="1"/>
</dbReference>
<keyword evidence="2" id="KW-0648">Protein biosynthesis</keyword>
<evidence type="ECO:0000259" key="3">
    <source>
        <dbReference type="PROSITE" id="PS00745"/>
    </source>
</evidence>
<dbReference type="InterPro" id="IPR000352">
    <property type="entry name" value="Pep_chain_release_fac_I"/>
</dbReference>
<gene>
    <name evidence="4" type="ORF">RHSIM_Rhsim13G0015700</name>
</gene>
<accession>A0A834L6W7</accession>
<protein>
    <recommendedName>
        <fullName evidence="3">Prokaryotic-type class I peptide chain release factors domain-containing protein</fullName>
    </recommendedName>
</protein>
<dbReference type="PANTHER" id="PTHR43804">
    <property type="entry name" value="LD18447P"/>
    <property type="match status" value="1"/>
</dbReference>
<dbReference type="FunFam" id="3.30.70.1660:FF:000002">
    <property type="entry name" value="Peptide chain release factor 1"/>
    <property type="match status" value="1"/>
</dbReference>
<feature type="domain" description="Prokaryotic-type class I peptide chain release factors" evidence="3">
    <location>
        <begin position="316"/>
        <end position="332"/>
    </location>
</feature>
<dbReference type="InterPro" id="IPR004373">
    <property type="entry name" value="RF-1"/>
</dbReference>
<sequence length="452" mass="51071">MNPFTTTFASLISPHSKRFSLRNPPSDLRRTPVTLRPASNHTARRIVCMAEPYLIAKLESAEKTWKELSAVVLVTWMNTYDVHIGIRESERSDISNTVKMADPDVVLNPSEYQKLAKSVSELDGVVSSFRRFKDCEKQLEEAKALGKEDVDDDMAQMIASEIETLSNQLQKLEEELKLMLLPSDPLDSRNIMLEVRAGTGGDEAGIWAADLVGICMITQVRMYQKYCERNSWKYTPLSCSETEKKGGFKTYVMEVKGKRVYSKLKYESGVHRVQRVPQTETQGRIHTSTATVAIMPEAEEVEVVIDPKEIELTTARSGGAGGQNVNKVETAVDLFHKPTGIRIFCTEERSQVQNKARALQLLRAKLYQIKVREQQESIRNQRKSQVGTGSRSEKIRTYNYKDNRVTDHRLKMNFELTSFLAGDMETAVQSCTTMEQKEILEELAESVATPAS</sequence>
<dbReference type="GO" id="GO:0009507">
    <property type="term" value="C:chloroplast"/>
    <property type="evidence" value="ECO:0007669"/>
    <property type="project" value="TreeGrafter"/>
</dbReference>
<dbReference type="GO" id="GO:0009658">
    <property type="term" value="P:chloroplast organization"/>
    <property type="evidence" value="ECO:0007669"/>
    <property type="project" value="TreeGrafter"/>
</dbReference>
<dbReference type="EMBL" id="WJXA01000013">
    <property type="protein sequence ID" value="KAF7120312.1"/>
    <property type="molecule type" value="Genomic_DNA"/>
</dbReference>
<dbReference type="GO" id="GO:0016149">
    <property type="term" value="F:translation release factor activity, codon specific"/>
    <property type="evidence" value="ECO:0007669"/>
    <property type="project" value="InterPro"/>
</dbReference>